<comment type="pathway">
    <text evidence="2">Glycan metabolism; L-arabinan degradation.</text>
</comment>
<evidence type="ECO:0000259" key="9">
    <source>
        <dbReference type="SMART" id="SM00813"/>
    </source>
</evidence>
<accession>A0A1Y2J3U5</accession>
<evidence type="ECO:0000256" key="5">
    <source>
        <dbReference type="ARBA" id="ARBA00022729"/>
    </source>
</evidence>
<name>A0A1Y2J3U5_TRAC3</name>
<sequence length="648" mass="70061">MKPYLAIVASFGVLMARTLAVTVTVSKTASHSVPSTLFGQMFESGDGGLYAELLQNRAFQQVTPNTAAALNAWHPINNAKLTVIADSNPVSNALPNSLQFSVPSGASGPVGFSNEGFWGIKVDSSWTYNASFFFRFPTSSSFSGALTVGLQTNSGKVLAQSTTQIHGSTTRWTQVSVPLRPTASASDVNNNFFITIDGAAAAGQTINFAMFSLFPPTFKNRPNGMRVDIAETLVEMGPAFFRFPGGNNLLNTPFQGQTTATRWQWNATVGPLVDRPGRVGDWGYVNTDGLGLLEYLQFFEDAGMEPIMAVWAGYSLGGTSLPENQLAPYIQQAKDQINFVIGDPAQSAPAALRASLGHPEPFKLRFVEVGNEDFFAANTYTYRWTDFVSALQAEFPQIRFIATTDAWDPTLSPVPQSYDVHVYQTPTWFFQNAFYYDDFQRNGTTYFEGEYAAISTNANDIFGTPADGRLTFPTMQSASGEAAFMTGLERNSDIVFAASYAPLLQHVNSTQWTPDLISFDAGSVIKSTSFYAQKLFALNRGDQYLASTLPTRGGTLHWSVTRSSSSGQTFIKVANAGSSAESITFELTQFSSVSSTGTLQQLTGSETASNTPDAPETILPKTSSITTGKTFTFSAPAFSVNVITVTTH</sequence>
<evidence type="ECO:0000313" key="10">
    <source>
        <dbReference type="EMBL" id="OSD08088.1"/>
    </source>
</evidence>
<comment type="catalytic activity">
    <reaction evidence="1">
        <text>Hydrolysis of terminal non-reducing alpha-L-arabinofuranoside residues in alpha-L-arabinosides.</text>
        <dbReference type="EC" id="3.2.1.55"/>
    </reaction>
</comment>
<dbReference type="InterPro" id="IPR010720">
    <property type="entry name" value="Alpha-L-AF_C"/>
</dbReference>
<dbReference type="GO" id="GO:0046373">
    <property type="term" value="P:L-arabinose metabolic process"/>
    <property type="evidence" value="ECO:0007669"/>
    <property type="project" value="InterPro"/>
</dbReference>
<feature type="signal peptide" evidence="8">
    <location>
        <begin position="1"/>
        <end position="20"/>
    </location>
</feature>
<feature type="chain" id="PRO_5013277072" description="non-reducing end alpha-L-arabinofuranosidase" evidence="8">
    <location>
        <begin position="21"/>
        <end position="648"/>
    </location>
</feature>
<evidence type="ECO:0000256" key="6">
    <source>
        <dbReference type="ARBA" id="ARBA00022801"/>
    </source>
</evidence>
<dbReference type="Gene3D" id="3.20.20.80">
    <property type="entry name" value="Glycosidases"/>
    <property type="match status" value="1"/>
</dbReference>
<dbReference type="AlphaFoldDB" id="A0A1Y2J3U5"/>
<dbReference type="InterPro" id="IPR051563">
    <property type="entry name" value="Glycosyl_Hydrolase_51"/>
</dbReference>
<keyword evidence="5 8" id="KW-0732">Signal</keyword>
<gene>
    <name evidence="10" type="ORF">PYCCODRAFT_1357629</name>
</gene>
<dbReference type="PANTHER" id="PTHR31776:SF0">
    <property type="entry name" value="ALPHA-L-ARABINOFURANOSIDASE 1"/>
    <property type="match status" value="1"/>
</dbReference>
<organism evidence="10 11">
    <name type="scientific">Trametes coccinea (strain BRFM310)</name>
    <name type="common">Pycnoporus coccineus</name>
    <dbReference type="NCBI Taxonomy" id="1353009"/>
    <lineage>
        <taxon>Eukaryota</taxon>
        <taxon>Fungi</taxon>
        <taxon>Dikarya</taxon>
        <taxon>Basidiomycota</taxon>
        <taxon>Agaricomycotina</taxon>
        <taxon>Agaricomycetes</taxon>
        <taxon>Polyporales</taxon>
        <taxon>Polyporaceae</taxon>
        <taxon>Trametes</taxon>
    </lineage>
</organism>
<dbReference type="Pfam" id="PF22848">
    <property type="entry name" value="ASD1_dom"/>
    <property type="match status" value="1"/>
</dbReference>
<proteinExistence type="inferred from homology"/>
<dbReference type="SUPFAM" id="SSF51445">
    <property type="entry name" value="(Trans)glycosidases"/>
    <property type="match status" value="1"/>
</dbReference>
<keyword evidence="11" id="KW-1185">Reference proteome</keyword>
<dbReference type="InterPro" id="IPR013780">
    <property type="entry name" value="Glyco_hydro_b"/>
</dbReference>
<dbReference type="Proteomes" id="UP000193067">
    <property type="component" value="Unassembled WGS sequence"/>
</dbReference>
<dbReference type="SMART" id="SM00813">
    <property type="entry name" value="Alpha-L-AF_C"/>
    <property type="match status" value="1"/>
</dbReference>
<protein>
    <recommendedName>
        <fullName evidence="4">non-reducing end alpha-L-arabinofuranosidase</fullName>
        <ecNumber evidence="4">3.2.1.55</ecNumber>
    </recommendedName>
</protein>
<dbReference type="Pfam" id="PF06964">
    <property type="entry name" value="Alpha-L-AF_C"/>
    <property type="match status" value="1"/>
</dbReference>
<keyword evidence="6 10" id="KW-0378">Hydrolase</keyword>
<evidence type="ECO:0000256" key="3">
    <source>
        <dbReference type="ARBA" id="ARBA00007186"/>
    </source>
</evidence>
<dbReference type="InterPro" id="IPR017853">
    <property type="entry name" value="GH"/>
</dbReference>
<dbReference type="PANTHER" id="PTHR31776">
    <property type="entry name" value="ALPHA-L-ARABINOFURANOSIDASE 1"/>
    <property type="match status" value="1"/>
</dbReference>
<evidence type="ECO:0000256" key="4">
    <source>
        <dbReference type="ARBA" id="ARBA00012670"/>
    </source>
</evidence>
<evidence type="ECO:0000256" key="7">
    <source>
        <dbReference type="ARBA" id="ARBA00023180"/>
    </source>
</evidence>
<evidence type="ECO:0000256" key="1">
    <source>
        <dbReference type="ARBA" id="ARBA00001462"/>
    </source>
</evidence>
<dbReference type="EC" id="3.2.1.55" evidence="4"/>
<reference evidence="10 11" key="1">
    <citation type="journal article" date="2015" name="Biotechnol. Biofuels">
        <title>Enhanced degradation of softwood versus hardwood by the white-rot fungus Pycnoporus coccineus.</title>
        <authorList>
            <person name="Couturier M."/>
            <person name="Navarro D."/>
            <person name="Chevret D."/>
            <person name="Henrissat B."/>
            <person name="Piumi F."/>
            <person name="Ruiz-Duenas F.J."/>
            <person name="Martinez A.T."/>
            <person name="Grigoriev I.V."/>
            <person name="Riley R."/>
            <person name="Lipzen A."/>
            <person name="Berrin J.G."/>
            <person name="Master E.R."/>
            <person name="Rosso M.N."/>
        </authorList>
    </citation>
    <scope>NUCLEOTIDE SEQUENCE [LARGE SCALE GENOMIC DNA]</scope>
    <source>
        <strain evidence="10 11">BRFM310</strain>
    </source>
</reference>
<evidence type="ECO:0000256" key="2">
    <source>
        <dbReference type="ARBA" id="ARBA00004834"/>
    </source>
</evidence>
<evidence type="ECO:0000256" key="8">
    <source>
        <dbReference type="SAM" id="SignalP"/>
    </source>
</evidence>
<dbReference type="Gene3D" id="2.60.40.1180">
    <property type="entry name" value="Golgi alpha-mannosidase II"/>
    <property type="match status" value="1"/>
</dbReference>
<keyword evidence="7" id="KW-0325">Glycoprotein</keyword>
<dbReference type="STRING" id="1353009.A0A1Y2J3U5"/>
<dbReference type="UniPathway" id="UPA00667"/>
<dbReference type="InterPro" id="IPR055235">
    <property type="entry name" value="ASD1_cat"/>
</dbReference>
<comment type="similarity">
    <text evidence="3">Belongs to the glycosyl hydrolase 51 family.</text>
</comment>
<dbReference type="EMBL" id="KZ084087">
    <property type="protein sequence ID" value="OSD08088.1"/>
    <property type="molecule type" value="Genomic_DNA"/>
</dbReference>
<dbReference type="GO" id="GO:0031222">
    <property type="term" value="P:arabinan catabolic process"/>
    <property type="evidence" value="ECO:0007669"/>
    <property type="project" value="UniProtKB-UniPathway"/>
</dbReference>
<dbReference type="GO" id="GO:0046556">
    <property type="term" value="F:alpha-L-arabinofuranosidase activity"/>
    <property type="evidence" value="ECO:0007669"/>
    <property type="project" value="UniProtKB-EC"/>
</dbReference>
<dbReference type="OrthoDB" id="406864at2759"/>
<feature type="domain" description="Alpha-L-arabinofuranosidase C-terminal" evidence="9">
    <location>
        <begin position="471"/>
        <end position="639"/>
    </location>
</feature>
<evidence type="ECO:0000313" key="11">
    <source>
        <dbReference type="Proteomes" id="UP000193067"/>
    </source>
</evidence>